<dbReference type="PROSITE" id="PS50005">
    <property type="entry name" value="TPR"/>
    <property type="match status" value="1"/>
</dbReference>
<evidence type="ECO:0000313" key="2">
    <source>
        <dbReference type="EMBL" id="OQX91241.1"/>
    </source>
</evidence>
<dbReference type="PANTHER" id="PTHR47691">
    <property type="entry name" value="REGULATOR-RELATED"/>
    <property type="match status" value="1"/>
</dbReference>
<name>A0A1W9S315_9BACT</name>
<dbReference type="PANTHER" id="PTHR47691:SF3">
    <property type="entry name" value="HTH-TYPE TRANSCRIPTIONAL REGULATOR RV0890C-RELATED"/>
    <property type="match status" value="1"/>
</dbReference>
<feature type="repeat" description="TPR" evidence="1">
    <location>
        <begin position="238"/>
        <end position="271"/>
    </location>
</feature>
<dbReference type="SMART" id="SM00028">
    <property type="entry name" value="TPR"/>
    <property type="match status" value="3"/>
</dbReference>
<dbReference type="EMBL" id="NATQ01000005">
    <property type="protein sequence ID" value="OQX91241.1"/>
    <property type="molecule type" value="Genomic_DNA"/>
</dbReference>
<evidence type="ECO:0000256" key="1">
    <source>
        <dbReference type="PROSITE-ProRule" id="PRU00339"/>
    </source>
</evidence>
<dbReference type="SUPFAM" id="SSF48452">
    <property type="entry name" value="TPR-like"/>
    <property type="match status" value="2"/>
</dbReference>
<organism evidence="2 3">
    <name type="scientific">Candidatus Coatesbacteria bacterium 4484_99</name>
    <dbReference type="NCBI Taxonomy" id="1970774"/>
    <lineage>
        <taxon>Bacteria</taxon>
        <taxon>Candidatus Coatesiibacteriota</taxon>
    </lineage>
</organism>
<dbReference type="InterPro" id="IPR019734">
    <property type="entry name" value="TPR_rpt"/>
</dbReference>
<dbReference type="Pfam" id="PF13424">
    <property type="entry name" value="TPR_12"/>
    <property type="match status" value="1"/>
</dbReference>
<comment type="caution">
    <text evidence="2">The sequence shown here is derived from an EMBL/GenBank/DDBJ whole genome shotgun (WGS) entry which is preliminary data.</text>
</comment>
<dbReference type="Gene3D" id="1.25.40.10">
    <property type="entry name" value="Tetratricopeptide repeat domain"/>
    <property type="match status" value="2"/>
</dbReference>
<keyword evidence="1" id="KW-0802">TPR repeat</keyword>
<sequence>MVDNVRDMLRNLIEKAQRYVSDAKINDALHILEINRDKFANVDLDLRFDYLIVLGYIFIVRGELLKAEKVVEEAIRISRKRADRDGRAKCYYLMSLVFHRRGEFEKSNRRLKVAIRLLVDSRNIRLKMSILQVLVMNSYLLNRRLDSELLKELKKNTGVFERYIEALSKYNSGYYEEALQDIQYCKKEWKKRDKIYLAETYFLSAQILYKSGKLKKALIDARKAVEIAINIKDKIGLARAQLLLGTISRDLGKMDEAKEAFHKAERLFSKMDNWQAEYVAKMGRETLER</sequence>
<gene>
    <name evidence="2" type="ORF">B6D57_00405</name>
</gene>
<evidence type="ECO:0008006" key="4">
    <source>
        <dbReference type="Google" id="ProtNLM"/>
    </source>
</evidence>
<evidence type="ECO:0000313" key="3">
    <source>
        <dbReference type="Proteomes" id="UP000192611"/>
    </source>
</evidence>
<protein>
    <recommendedName>
        <fullName evidence="4">MalT-like TPR region domain-containing protein</fullName>
    </recommendedName>
</protein>
<accession>A0A1W9S315</accession>
<dbReference type="AlphaFoldDB" id="A0A1W9S315"/>
<reference evidence="3" key="1">
    <citation type="submission" date="2017-03" db="EMBL/GenBank/DDBJ databases">
        <title>Novel pathways for hydrocarbon cycling and metabolic interdependencies in hydrothermal sediment communities.</title>
        <authorList>
            <person name="Dombrowski N."/>
            <person name="Seitz K."/>
            <person name="Teske A."/>
            <person name="Baker B."/>
        </authorList>
    </citation>
    <scope>NUCLEOTIDE SEQUENCE [LARGE SCALE GENOMIC DNA]</scope>
</reference>
<proteinExistence type="predicted"/>
<dbReference type="Proteomes" id="UP000192611">
    <property type="component" value="Unassembled WGS sequence"/>
</dbReference>
<dbReference type="InterPro" id="IPR011990">
    <property type="entry name" value="TPR-like_helical_dom_sf"/>
</dbReference>